<dbReference type="RefSeq" id="WP_349587001.1">
    <property type="nucleotide sequence ID" value="NZ_JBEFLD010000004.1"/>
</dbReference>
<gene>
    <name evidence="2" type="ORF">ABNW52_09835</name>
</gene>
<dbReference type="EC" id="2.3.1.-" evidence="2"/>
<comment type="caution">
    <text evidence="2">The sequence shown here is derived from an EMBL/GenBank/DDBJ whole genome shotgun (WGS) entry which is preliminary data.</text>
</comment>
<proteinExistence type="predicted"/>
<evidence type="ECO:0000259" key="1">
    <source>
        <dbReference type="PROSITE" id="PS51186"/>
    </source>
</evidence>
<dbReference type="PROSITE" id="PS51186">
    <property type="entry name" value="GNAT"/>
    <property type="match status" value="1"/>
</dbReference>
<dbReference type="Proteomes" id="UP001433638">
    <property type="component" value="Unassembled WGS sequence"/>
</dbReference>
<name>A0ABV1M3W1_9NEIS</name>
<dbReference type="GO" id="GO:0016746">
    <property type="term" value="F:acyltransferase activity"/>
    <property type="evidence" value="ECO:0007669"/>
    <property type="project" value="UniProtKB-KW"/>
</dbReference>
<feature type="domain" description="N-acetyltransferase" evidence="1">
    <location>
        <begin position="2"/>
        <end position="143"/>
    </location>
</feature>
<keyword evidence="2" id="KW-0012">Acyltransferase</keyword>
<organism evidence="2 3">
    <name type="scientific">Vogesella oryzagri</name>
    <dbReference type="NCBI Taxonomy" id="3160864"/>
    <lineage>
        <taxon>Bacteria</taxon>
        <taxon>Pseudomonadati</taxon>
        <taxon>Pseudomonadota</taxon>
        <taxon>Betaproteobacteria</taxon>
        <taxon>Neisseriales</taxon>
        <taxon>Chromobacteriaceae</taxon>
        <taxon>Vogesella</taxon>
    </lineage>
</organism>
<dbReference type="InterPro" id="IPR016181">
    <property type="entry name" value="Acyl_CoA_acyltransferase"/>
</dbReference>
<keyword evidence="2" id="KW-0808">Transferase</keyword>
<dbReference type="Gene3D" id="3.40.630.30">
    <property type="match status" value="1"/>
</dbReference>
<protein>
    <submittedName>
        <fullName evidence="2">GNAT family N-acetyltransferase</fullName>
        <ecNumber evidence="2">2.3.1.-</ecNumber>
    </submittedName>
</protein>
<dbReference type="SUPFAM" id="SSF55729">
    <property type="entry name" value="Acyl-CoA N-acyltransferases (Nat)"/>
    <property type="match status" value="1"/>
</dbReference>
<evidence type="ECO:0000313" key="3">
    <source>
        <dbReference type="Proteomes" id="UP001433638"/>
    </source>
</evidence>
<sequence>MFSWQAASAEEFEALHQLRLAAMRPSLLAVGLYDPVRSRARFAGRFYPEVTHWIVWQGQRIGFTAMRHEDDGCYLDHLYILPVAQGRGAGGWALQAQQQEAAAQEKAIILCALRDSPANRFYQRHGFVLTGEDEWDIWYRWPR</sequence>
<keyword evidence="3" id="KW-1185">Reference proteome</keyword>
<accession>A0ABV1M3W1</accession>
<dbReference type="InterPro" id="IPR000182">
    <property type="entry name" value="GNAT_dom"/>
</dbReference>
<dbReference type="Pfam" id="PF13508">
    <property type="entry name" value="Acetyltransf_7"/>
    <property type="match status" value="1"/>
</dbReference>
<dbReference type="EMBL" id="JBEFLD010000004">
    <property type="protein sequence ID" value="MEQ6290917.1"/>
    <property type="molecule type" value="Genomic_DNA"/>
</dbReference>
<reference evidence="2" key="1">
    <citation type="submission" date="2024-06" db="EMBL/GenBank/DDBJ databases">
        <title>Genome sequence of Vogesella sp. MAHUQ-64.</title>
        <authorList>
            <person name="Huq M.A."/>
        </authorList>
    </citation>
    <scope>NUCLEOTIDE SEQUENCE</scope>
    <source>
        <strain evidence="2">MAHUQ-64</strain>
    </source>
</reference>
<evidence type="ECO:0000313" key="2">
    <source>
        <dbReference type="EMBL" id="MEQ6290917.1"/>
    </source>
</evidence>